<evidence type="ECO:0000313" key="6">
    <source>
        <dbReference type="EMBL" id="TPE61829.1"/>
    </source>
</evidence>
<feature type="short sequence motif" description="GXSXG" evidence="4">
    <location>
        <begin position="63"/>
        <end position="67"/>
    </location>
</feature>
<dbReference type="CDD" id="cd07209">
    <property type="entry name" value="Pat_hypo_Ecoli_Z1214_like"/>
    <property type="match status" value="1"/>
</dbReference>
<keyword evidence="3 4" id="KW-0443">Lipid metabolism</keyword>
<dbReference type="Pfam" id="PF01734">
    <property type="entry name" value="Patatin"/>
    <property type="match status" value="1"/>
</dbReference>
<keyword evidence="2 4" id="KW-0442">Lipid degradation</keyword>
<reference evidence="6 7" key="1">
    <citation type="submission" date="2019-06" db="EMBL/GenBank/DDBJ databases">
        <authorList>
            <person name="Lee I."/>
            <person name="Jang G.I."/>
            <person name="Hwang C.Y."/>
        </authorList>
    </citation>
    <scope>NUCLEOTIDE SEQUENCE [LARGE SCALE GENOMIC DNA]</scope>
    <source>
        <strain evidence="6 7">PAMC 28131</strain>
    </source>
</reference>
<keyword evidence="7" id="KW-1185">Reference proteome</keyword>
<dbReference type="Gene3D" id="3.40.1090.10">
    <property type="entry name" value="Cytosolic phospholipase A2 catalytic domain"/>
    <property type="match status" value="2"/>
</dbReference>
<dbReference type="SUPFAM" id="SSF52151">
    <property type="entry name" value="FabD/lysophospholipase-like"/>
    <property type="match status" value="1"/>
</dbReference>
<evidence type="ECO:0000259" key="5">
    <source>
        <dbReference type="PROSITE" id="PS51635"/>
    </source>
</evidence>
<dbReference type="InterPro" id="IPR016035">
    <property type="entry name" value="Acyl_Trfase/lysoPLipase"/>
</dbReference>
<evidence type="ECO:0000313" key="7">
    <source>
        <dbReference type="Proteomes" id="UP000319897"/>
    </source>
</evidence>
<evidence type="ECO:0000256" key="3">
    <source>
        <dbReference type="ARBA" id="ARBA00023098"/>
    </source>
</evidence>
<comment type="caution">
    <text evidence="6">The sequence shown here is derived from an EMBL/GenBank/DDBJ whole genome shotgun (WGS) entry which is preliminary data.</text>
</comment>
<dbReference type="PROSITE" id="PS51635">
    <property type="entry name" value="PNPLA"/>
    <property type="match status" value="1"/>
</dbReference>
<evidence type="ECO:0000256" key="4">
    <source>
        <dbReference type="PROSITE-ProRule" id="PRU01161"/>
    </source>
</evidence>
<sequence>MATETKSSKSRSPLIDCSVTPVDARPPHLNVLVLQGGGALGAYHLGVCEELALMDVAPDWVCGISIGAINAALIAGNRPSKRIPALIQFWEKISSGLVPMMGIPDGTARDLWSEGAALWIAATGVPGFFSPRLPPAKFQPSGTVGAISYYDTEPLRQTLNEMIDWDYLNDESPIRLSVGSVSVTTGRMHFFDSRGGPDHCRMTAEHVISSGALPPGFPPVQIGDDWYWDGGVASNAPLQHVLDEAVEHDKNVFQVDLFPAEGPFPQTLLDAETRAQDIRYASRTRLGTNLEMAMSPARLVVRRILDSCSPDLDLLNAQELETLRQFACEQHIEIAQIIYRDKAYSGKARGYEFSRPTMEAHRAAGRRDAAKALSVRDWRLRPAVDGVHCIDVGAETPELRAKASR</sequence>
<dbReference type="OrthoDB" id="9807112at2"/>
<feature type="short sequence motif" description="DGA/G" evidence="4">
    <location>
        <begin position="229"/>
        <end position="231"/>
    </location>
</feature>
<organism evidence="6 7">
    <name type="scientific">Sandaracinobacter neustonicus</name>
    <dbReference type="NCBI Taxonomy" id="1715348"/>
    <lineage>
        <taxon>Bacteria</taxon>
        <taxon>Pseudomonadati</taxon>
        <taxon>Pseudomonadota</taxon>
        <taxon>Alphaproteobacteria</taxon>
        <taxon>Sphingomonadales</taxon>
        <taxon>Sphingosinicellaceae</taxon>
        <taxon>Sandaracinobacter</taxon>
    </lineage>
</organism>
<gene>
    <name evidence="6" type="ORF">FJQ54_08015</name>
</gene>
<dbReference type="Proteomes" id="UP000319897">
    <property type="component" value="Unassembled WGS sequence"/>
</dbReference>
<dbReference type="PANTHER" id="PTHR14226">
    <property type="entry name" value="NEUROPATHY TARGET ESTERASE/SWISS CHEESE D.MELANOGASTER"/>
    <property type="match status" value="1"/>
</dbReference>
<evidence type="ECO:0000256" key="2">
    <source>
        <dbReference type="ARBA" id="ARBA00022963"/>
    </source>
</evidence>
<dbReference type="EMBL" id="VFSU01000021">
    <property type="protein sequence ID" value="TPE61829.1"/>
    <property type="molecule type" value="Genomic_DNA"/>
</dbReference>
<dbReference type="AlphaFoldDB" id="A0A501XMZ1"/>
<dbReference type="GO" id="GO:0016042">
    <property type="term" value="P:lipid catabolic process"/>
    <property type="evidence" value="ECO:0007669"/>
    <property type="project" value="UniProtKB-UniRule"/>
</dbReference>
<feature type="domain" description="PNPLA" evidence="5">
    <location>
        <begin position="32"/>
        <end position="242"/>
    </location>
</feature>
<feature type="active site" description="Nucleophile" evidence="4">
    <location>
        <position position="65"/>
    </location>
</feature>
<protein>
    <submittedName>
        <fullName evidence="6">Patatin-like phospholipase family protein</fullName>
    </submittedName>
</protein>
<dbReference type="InterPro" id="IPR021095">
    <property type="entry name" value="DUF3734"/>
</dbReference>
<name>A0A501XMZ1_9SPHN</name>
<dbReference type="PANTHER" id="PTHR14226:SF57">
    <property type="entry name" value="BLR7027 PROTEIN"/>
    <property type="match status" value="1"/>
</dbReference>
<dbReference type="GO" id="GO:0016787">
    <property type="term" value="F:hydrolase activity"/>
    <property type="evidence" value="ECO:0007669"/>
    <property type="project" value="UniProtKB-UniRule"/>
</dbReference>
<feature type="active site" description="Proton acceptor" evidence="4">
    <location>
        <position position="229"/>
    </location>
</feature>
<accession>A0A501XMZ1</accession>
<dbReference type="InterPro" id="IPR050301">
    <property type="entry name" value="NTE"/>
</dbReference>
<evidence type="ECO:0000256" key="1">
    <source>
        <dbReference type="ARBA" id="ARBA00022801"/>
    </source>
</evidence>
<feature type="short sequence motif" description="GXGXXG" evidence="4">
    <location>
        <begin position="36"/>
        <end position="41"/>
    </location>
</feature>
<proteinExistence type="predicted"/>
<dbReference type="InterPro" id="IPR002641">
    <property type="entry name" value="PNPLA_dom"/>
</dbReference>
<dbReference type="RefSeq" id="WP_140927888.1">
    <property type="nucleotide sequence ID" value="NZ_VFSU01000021.1"/>
</dbReference>
<keyword evidence="1 4" id="KW-0378">Hydrolase</keyword>
<dbReference type="Pfam" id="PF12536">
    <property type="entry name" value="DUF3734"/>
    <property type="match status" value="1"/>
</dbReference>